<dbReference type="AlphaFoldDB" id="A0A8J3WFD2"/>
<feature type="compositionally biased region" description="Basic and acidic residues" evidence="1">
    <location>
        <begin position="66"/>
        <end position="86"/>
    </location>
</feature>
<evidence type="ECO:0000313" key="3">
    <source>
        <dbReference type="Proteomes" id="UP000655044"/>
    </source>
</evidence>
<gene>
    <name evidence="2" type="ORF">Pro02_51400</name>
</gene>
<reference evidence="2" key="1">
    <citation type="submission" date="2021-01" db="EMBL/GenBank/DDBJ databases">
        <title>Whole genome shotgun sequence of Planobispora rosea NBRC 15558.</title>
        <authorList>
            <person name="Komaki H."/>
            <person name="Tamura T."/>
        </authorList>
    </citation>
    <scope>NUCLEOTIDE SEQUENCE</scope>
    <source>
        <strain evidence="2">NBRC 15558</strain>
    </source>
</reference>
<protein>
    <submittedName>
        <fullName evidence="2">Uncharacterized protein</fullName>
    </submittedName>
</protein>
<name>A0A8J3WFD2_PLARO</name>
<organism evidence="2 3">
    <name type="scientific">Planobispora rosea</name>
    <dbReference type="NCBI Taxonomy" id="35762"/>
    <lineage>
        <taxon>Bacteria</taxon>
        <taxon>Bacillati</taxon>
        <taxon>Actinomycetota</taxon>
        <taxon>Actinomycetes</taxon>
        <taxon>Streptosporangiales</taxon>
        <taxon>Streptosporangiaceae</taxon>
        <taxon>Planobispora</taxon>
    </lineage>
</organism>
<dbReference type="Proteomes" id="UP000655044">
    <property type="component" value="Unassembled WGS sequence"/>
</dbReference>
<evidence type="ECO:0000256" key="1">
    <source>
        <dbReference type="SAM" id="MobiDB-lite"/>
    </source>
</evidence>
<feature type="region of interest" description="Disordered" evidence="1">
    <location>
        <begin position="1"/>
        <end position="93"/>
    </location>
</feature>
<accession>A0A8J3WFD2</accession>
<comment type="caution">
    <text evidence="2">The sequence shown here is derived from an EMBL/GenBank/DDBJ whole genome shotgun (WGS) entry which is preliminary data.</text>
</comment>
<proteinExistence type="predicted"/>
<evidence type="ECO:0000313" key="2">
    <source>
        <dbReference type="EMBL" id="GIH86732.1"/>
    </source>
</evidence>
<dbReference type="EMBL" id="BOOI01000049">
    <property type="protein sequence ID" value="GIH86732.1"/>
    <property type="molecule type" value="Genomic_DNA"/>
</dbReference>
<sequence length="170" mass="19022">MEWRGERKSGRNLISYPSAEGSPVRPTAEARPPPAEGAQDGSASEFRRTGSGTGRLPAEGAVQPPRIHEKTDQHNKGELTMPEKEPNSNPVIIPQSYPLKAIKEKRESNRPVPRQVVYLIVGWITEGEKTYPLAVQESEKHGDFSPSTPVKLRGEVRYFIPTQWIEDVNR</sequence>
<keyword evidence="3" id="KW-1185">Reference proteome</keyword>